<name>A0A0J1C4R0_9NEIS</name>
<feature type="domain" description="DUF305" evidence="2">
    <location>
        <begin position="68"/>
        <end position="211"/>
    </location>
</feature>
<dbReference type="InterPro" id="IPR012347">
    <property type="entry name" value="Ferritin-like"/>
</dbReference>
<proteinExistence type="predicted"/>
<feature type="signal peptide" evidence="1">
    <location>
        <begin position="1"/>
        <end position="21"/>
    </location>
</feature>
<organism evidence="3 4">
    <name type="scientific">Neisseria arctica</name>
    <dbReference type="NCBI Taxonomy" id="1470200"/>
    <lineage>
        <taxon>Bacteria</taxon>
        <taxon>Pseudomonadati</taxon>
        <taxon>Pseudomonadota</taxon>
        <taxon>Betaproteobacteria</taxon>
        <taxon>Neisseriales</taxon>
        <taxon>Neisseriaceae</taxon>
        <taxon>Neisseria</taxon>
    </lineage>
</organism>
<evidence type="ECO:0000313" key="3">
    <source>
        <dbReference type="EMBL" id="KLT73298.1"/>
    </source>
</evidence>
<keyword evidence="1" id="KW-0732">Signal</keyword>
<keyword evidence="4" id="KW-1185">Reference proteome</keyword>
<dbReference type="Pfam" id="PF03713">
    <property type="entry name" value="DUF305"/>
    <property type="match status" value="1"/>
</dbReference>
<dbReference type="EMBL" id="JTDO01000004">
    <property type="protein sequence ID" value="KLT73298.1"/>
    <property type="molecule type" value="Genomic_DNA"/>
</dbReference>
<dbReference type="InterPro" id="IPR005183">
    <property type="entry name" value="DUF305_CopM-like"/>
</dbReference>
<evidence type="ECO:0000313" key="4">
    <source>
        <dbReference type="Proteomes" id="UP000036027"/>
    </source>
</evidence>
<dbReference type="PANTHER" id="PTHR36933">
    <property type="entry name" value="SLL0788 PROTEIN"/>
    <property type="match status" value="1"/>
</dbReference>
<evidence type="ECO:0000256" key="1">
    <source>
        <dbReference type="SAM" id="SignalP"/>
    </source>
</evidence>
<feature type="chain" id="PRO_5005248610" description="DUF305 domain-containing protein" evidence="1">
    <location>
        <begin position="22"/>
        <end position="216"/>
    </location>
</feature>
<reference evidence="3 4" key="1">
    <citation type="submission" date="2014-11" db="EMBL/GenBank/DDBJ databases">
        <title>Genome of a novel goose pathogen.</title>
        <authorList>
            <person name="Hansen C.M."/>
            <person name="Hueffer K."/>
            <person name="Choi S.C."/>
        </authorList>
    </citation>
    <scope>NUCLEOTIDE SEQUENCE [LARGE SCALE GENOMIC DNA]</scope>
    <source>
        <strain evidence="3 4">KH1503</strain>
    </source>
</reference>
<accession>A0A0J1C4R0</accession>
<dbReference type="PANTHER" id="PTHR36933:SF1">
    <property type="entry name" value="SLL0788 PROTEIN"/>
    <property type="match status" value="1"/>
</dbReference>
<dbReference type="PROSITE" id="PS51257">
    <property type="entry name" value="PROKAR_LIPOPROTEIN"/>
    <property type="match status" value="1"/>
</dbReference>
<dbReference type="Proteomes" id="UP000036027">
    <property type="component" value="Unassembled WGS sequence"/>
</dbReference>
<gene>
    <name evidence="3" type="ORF">PL75_03505</name>
</gene>
<dbReference type="RefSeq" id="WP_047760531.1">
    <property type="nucleotide sequence ID" value="NZ_CP091510.1"/>
</dbReference>
<evidence type="ECO:0000259" key="2">
    <source>
        <dbReference type="Pfam" id="PF03713"/>
    </source>
</evidence>
<protein>
    <recommendedName>
        <fullName evidence="2">DUF305 domain-containing protein</fullName>
    </recommendedName>
</protein>
<dbReference type="Gene3D" id="1.20.1260.10">
    <property type="match status" value="2"/>
</dbReference>
<dbReference type="AlphaFoldDB" id="A0A0J1C4R0"/>
<sequence>MKNRILLISNLATAILLSACHIPGQPASMHNGYHIQKNGTAPHIQAYLQSMEHMHHGMNQAAYIANPDAAFNAGMIPHHQGAVAMAEIELKYGQDPTMRKLAKNIIAAQKAEIETMSNWLKQHPTTTPPSGKAYPHTQAYLGLNQHHAMADAAKHPDPDIAFAQAMIPHHQGAIDMAEIQLRYGTNPATRKLAESIIAAQRPEIDLMRNWLKSVQK</sequence>
<comment type="caution">
    <text evidence="3">The sequence shown here is derived from an EMBL/GenBank/DDBJ whole genome shotgun (WGS) entry which is preliminary data.</text>
</comment>
<dbReference type="PATRIC" id="fig|1470200.3.peg.1816"/>